<gene>
    <name evidence="2" type="ORF">SEMRO_136_G064080.1</name>
</gene>
<evidence type="ECO:0000313" key="3">
    <source>
        <dbReference type="Proteomes" id="UP001153069"/>
    </source>
</evidence>
<name>A0A9N8DMF4_9STRA</name>
<accession>A0A9N8DMF4</accession>
<proteinExistence type="predicted"/>
<evidence type="ECO:0000313" key="2">
    <source>
        <dbReference type="EMBL" id="CAB9502429.1"/>
    </source>
</evidence>
<protein>
    <submittedName>
        <fullName evidence="2">Uncharacterized protein</fullName>
    </submittedName>
</protein>
<sequence>MTRYGVVNRSSVVTLLLGLLLLATTTSSATAQTTVGIPGLFEVNFSLPDEVNDAIEDVGDFFGELLGDDDDDSVGDDDDDAFDLFGGLENFTLDIDFDELFTDLGEFIGESLRNFTLPAELQDLFSLPEFDDVEFSFGGNCTLCDVPNMTLNGTVDSIPCKDWELVAKLGIVDGTTQCDLLRVVAAEHCGCPVPDVNEGRTCPICPGEGEEPGVYPGRFLDTVGVTCWDLLNPPAVDGNQTCNTIETIASQCLCSVITETLPPEVDRAVSRAVTSAATTTTSTQSLALVILAVASWSMLLL</sequence>
<organism evidence="2 3">
    <name type="scientific">Seminavis robusta</name>
    <dbReference type="NCBI Taxonomy" id="568900"/>
    <lineage>
        <taxon>Eukaryota</taxon>
        <taxon>Sar</taxon>
        <taxon>Stramenopiles</taxon>
        <taxon>Ochrophyta</taxon>
        <taxon>Bacillariophyta</taxon>
        <taxon>Bacillariophyceae</taxon>
        <taxon>Bacillariophycidae</taxon>
        <taxon>Naviculales</taxon>
        <taxon>Naviculaceae</taxon>
        <taxon>Seminavis</taxon>
    </lineage>
</organism>
<keyword evidence="1" id="KW-0732">Signal</keyword>
<dbReference type="AlphaFoldDB" id="A0A9N8DMF4"/>
<feature type="signal peptide" evidence="1">
    <location>
        <begin position="1"/>
        <end position="31"/>
    </location>
</feature>
<reference evidence="2" key="1">
    <citation type="submission" date="2020-06" db="EMBL/GenBank/DDBJ databases">
        <authorList>
            <consortium name="Plant Systems Biology data submission"/>
        </authorList>
    </citation>
    <scope>NUCLEOTIDE SEQUENCE</scope>
    <source>
        <strain evidence="2">D6</strain>
    </source>
</reference>
<dbReference type="Proteomes" id="UP001153069">
    <property type="component" value="Unassembled WGS sequence"/>
</dbReference>
<keyword evidence="3" id="KW-1185">Reference proteome</keyword>
<feature type="chain" id="PRO_5040137323" evidence="1">
    <location>
        <begin position="32"/>
        <end position="301"/>
    </location>
</feature>
<evidence type="ECO:0000256" key="1">
    <source>
        <dbReference type="SAM" id="SignalP"/>
    </source>
</evidence>
<dbReference type="EMBL" id="CAICTM010000135">
    <property type="protein sequence ID" value="CAB9502429.1"/>
    <property type="molecule type" value="Genomic_DNA"/>
</dbReference>
<comment type="caution">
    <text evidence="2">The sequence shown here is derived from an EMBL/GenBank/DDBJ whole genome shotgun (WGS) entry which is preliminary data.</text>
</comment>